<dbReference type="Proteomes" id="UP001221519">
    <property type="component" value="Chromosome"/>
</dbReference>
<evidence type="ECO:0000313" key="1">
    <source>
        <dbReference type="EMBL" id="WDH83869.1"/>
    </source>
</evidence>
<sequence>MSDEVILVTAPNEAARNFIRLLMYKKLSFAVLTNSAQEEKQVKRLGVEHIIRMDTAFTSKWLLPNAAVGRIFIFENSLNLTCRFLQICRPWTRKPITIITQLNHPRGVYRGMGADHVIFTIKGEVGFLLNGERAAVN</sequence>
<dbReference type="AlphaFoldDB" id="A0AAX3N4D0"/>
<evidence type="ECO:0000313" key="2">
    <source>
        <dbReference type="EMBL" id="WDI03522.1"/>
    </source>
</evidence>
<evidence type="ECO:0000313" key="4">
    <source>
        <dbReference type="Proteomes" id="UP001221519"/>
    </source>
</evidence>
<organism evidence="1 3">
    <name type="scientific">Paenibacillus urinalis</name>
    <dbReference type="NCBI Taxonomy" id="521520"/>
    <lineage>
        <taxon>Bacteria</taxon>
        <taxon>Bacillati</taxon>
        <taxon>Bacillota</taxon>
        <taxon>Bacilli</taxon>
        <taxon>Bacillales</taxon>
        <taxon>Paenibacillaceae</taxon>
        <taxon>Paenibacillus</taxon>
    </lineage>
</organism>
<proteinExistence type="predicted"/>
<dbReference type="EMBL" id="CP118101">
    <property type="protein sequence ID" value="WDH83869.1"/>
    <property type="molecule type" value="Genomic_DNA"/>
</dbReference>
<dbReference type="Proteomes" id="UP001220962">
    <property type="component" value="Chromosome"/>
</dbReference>
<dbReference type="RefSeq" id="WP_047912125.1">
    <property type="nucleotide sequence ID" value="NZ_CP118101.1"/>
</dbReference>
<name>A0AAX3N4D0_9BACL</name>
<reference evidence="1 4" key="1">
    <citation type="submission" date="2023-02" db="EMBL/GenBank/DDBJ databases">
        <title>Pathogen: clinical or host-associated sample.</title>
        <authorList>
            <person name="Hergert J."/>
            <person name="Casey R."/>
            <person name="Wagner J."/>
            <person name="Young E.L."/>
            <person name="Oakeson K.F."/>
        </authorList>
    </citation>
    <scope>NUCLEOTIDE SEQUENCE</scope>
    <source>
        <strain evidence="2 4">2022CK-00829</strain>
        <strain evidence="1">2022CK-00830</strain>
    </source>
</reference>
<protein>
    <recommendedName>
        <fullName evidence="5">RCK N-terminal domain-containing protein</fullName>
    </recommendedName>
</protein>
<evidence type="ECO:0008006" key="5">
    <source>
        <dbReference type="Google" id="ProtNLM"/>
    </source>
</evidence>
<gene>
    <name evidence="1" type="ORF">PUW23_06525</name>
    <name evidence="2" type="ORF">PUW25_06050</name>
</gene>
<keyword evidence="4" id="KW-1185">Reference proteome</keyword>
<dbReference type="EMBL" id="CP118108">
    <property type="protein sequence ID" value="WDI03522.1"/>
    <property type="molecule type" value="Genomic_DNA"/>
</dbReference>
<evidence type="ECO:0000313" key="3">
    <source>
        <dbReference type="Proteomes" id="UP001220962"/>
    </source>
</evidence>
<accession>A0AAX3N4D0</accession>